<dbReference type="Proteomes" id="UP001430848">
    <property type="component" value="Unassembled WGS sequence"/>
</dbReference>
<dbReference type="SUPFAM" id="SSF52540">
    <property type="entry name" value="P-loop containing nucleoside triphosphate hydrolases"/>
    <property type="match status" value="1"/>
</dbReference>
<evidence type="ECO:0000256" key="3">
    <source>
        <dbReference type="SAM" id="MobiDB-lite"/>
    </source>
</evidence>
<proteinExistence type="predicted"/>
<dbReference type="SMART" id="SM00175">
    <property type="entry name" value="RAB"/>
    <property type="match status" value="1"/>
</dbReference>
<dbReference type="Pfam" id="PF00071">
    <property type="entry name" value="Ras"/>
    <property type="match status" value="1"/>
</dbReference>
<sequence>MGILTRTASKRHTIHFGSNLGEMQTHLPAGNPEKNGRAQVSLRASASMEEIGIGAAKSDHNTNDVQSAAAAVDDEREKPTKSLFGSIRNRRSALSTPAGDFNNGRKSSALVMLRDVSRSSKEFFSKLTMRKKEEYDLRVAFIGNQNCGKDNIVYRPNVDPFRVKLTGVLSVDNYKARTEIWDIAHRNVKNGQAHPLSMASFDVVVICVDIGDERNLKSVAKWHRVAQRYCPGVPSIVLGLKADLRPDFPTLRLGFLKESTAFTVGQGEETARKNKASAYYECSAKTGEGVTEFFESLVRFTVQATRTRYKLRQGASRRFSNLFRKK</sequence>
<name>A0ABR1PMS1_DIAER</name>
<keyword evidence="5" id="KW-1185">Reference proteome</keyword>
<feature type="region of interest" description="Disordered" evidence="3">
    <location>
        <begin position="17"/>
        <end position="40"/>
    </location>
</feature>
<accession>A0ABR1PMS1</accession>
<organism evidence="4 5">
    <name type="scientific">Diaporthe eres</name>
    <name type="common">Phomopsis oblonga</name>
    <dbReference type="NCBI Taxonomy" id="83184"/>
    <lineage>
        <taxon>Eukaryota</taxon>
        <taxon>Fungi</taxon>
        <taxon>Dikarya</taxon>
        <taxon>Ascomycota</taxon>
        <taxon>Pezizomycotina</taxon>
        <taxon>Sordariomycetes</taxon>
        <taxon>Sordariomycetidae</taxon>
        <taxon>Diaporthales</taxon>
        <taxon>Diaporthaceae</taxon>
        <taxon>Diaporthe</taxon>
        <taxon>Diaporthe eres species complex</taxon>
    </lineage>
</organism>
<dbReference type="PANTHER" id="PTHR24072">
    <property type="entry name" value="RHO FAMILY GTPASE"/>
    <property type="match status" value="1"/>
</dbReference>
<dbReference type="InterPro" id="IPR027417">
    <property type="entry name" value="P-loop_NTPase"/>
</dbReference>
<dbReference type="PRINTS" id="PR00449">
    <property type="entry name" value="RASTRNSFRMNG"/>
</dbReference>
<dbReference type="PROSITE" id="PS51419">
    <property type="entry name" value="RAB"/>
    <property type="match status" value="1"/>
</dbReference>
<keyword evidence="2" id="KW-0342">GTP-binding</keyword>
<dbReference type="SMART" id="SM00174">
    <property type="entry name" value="RHO"/>
    <property type="match status" value="1"/>
</dbReference>
<evidence type="ECO:0000256" key="1">
    <source>
        <dbReference type="ARBA" id="ARBA00022741"/>
    </source>
</evidence>
<dbReference type="EMBL" id="JAKNSF020000003">
    <property type="protein sequence ID" value="KAK7740392.1"/>
    <property type="molecule type" value="Genomic_DNA"/>
</dbReference>
<comment type="caution">
    <text evidence="4">The sequence shown here is derived from an EMBL/GenBank/DDBJ whole genome shotgun (WGS) entry which is preliminary data.</text>
</comment>
<feature type="region of interest" description="Disordered" evidence="3">
    <location>
        <begin position="54"/>
        <end position="79"/>
    </location>
</feature>
<evidence type="ECO:0000313" key="4">
    <source>
        <dbReference type="EMBL" id="KAK7740392.1"/>
    </source>
</evidence>
<dbReference type="Gene3D" id="3.40.50.300">
    <property type="entry name" value="P-loop containing nucleotide triphosphate hydrolases"/>
    <property type="match status" value="1"/>
</dbReference>
<reference evidence="4 5" key="1">
    <citation type="submission" date="2024-02" db="EMBL/GenBank/DDBJ databases">
        <title>De novo assembly and annotation of 12 fungi associated with fruit tree decline syndrome in Ontario, Canada.</title>
        <authorList>
            <person name="Sulman M."/>
            <person name="Ellouze W."/>
            <person name="Ilyukhin E."/>
        </authorList>
    </citation>
    <scope>NUCLEOTIDE SEQUENCE [LARGE SCALE GENOMIC DNA]</scope>
    <source>
        <strain evidence="4 5">M169</strain>
    </source>
</reference>
<dbReference type="InterPro" id="IPR001806">
    <property type="entry name" value="Small_GTPase"/>
</dbReference>
<evidence type="ECO:0000313" key="5">
    <source>
        <dbReference type="Proteomes" id="UP001430848"/>
    </source>
</evidence>
<dbReference type="InterPro" id="IPR003578">
    <property type="entry name" value="Small_GTPase_Rho"/>
</dbReference>
<evidence type="ECO:0000256" key="2">
    <source>
        <dbReference type="ARBA" id="ARBA00023134"/>
    </source>
</evidence>
<keyword evidence="1" id="KW-0547">Nucleotide-binding</keyword>
<protein>
    <submittedName>
        <fullName evidence="4">Uncharacterized protein</fullName>
    </submittedName>
</protein>
<gene>
    <name evidence="4" type="ORF">SLS63_001595</name>
</gene>